<organism evidence="1 2">
    <name type="scientific">Microbacterium esteraromaticum</name>
    <dbReference type="NCBI Taxonomy" id="57043"/>
    <lineage>
        <taxon>Bacteria</taxon>
        <taxon>Bacillati</taxon>
        <taxon>Actinomycetota</taxon>
        <taxon>Actinomycetes</taxon>
        <taxon>Micrococcales</taxon>
        <taxon>Microbacteriaceae</taxon>
        <taxon>Microbacterium</taxon>
    </lineage>
</organism>
<dbReference type="PROSITE" id="PS51318">
    <property type="entry name" value="TAT"/>
    <property type="match status" value="1"/>
</dbReference>
<comment type="caution">
    <text evidence="1">The sequence shown here is derived from an EMBL/GenBank/DDBJ whole genome shotgun (WGS) entry which is preliminary data.</text>
</comment>
<name>A0A939IUF0_9MICO</name>
<proteinExistence type="predicted"/>
<sequence>MSENVEPGGVSRRTVTRAMAWAVPAVAVAAAVPIAAASVNEPPPPVFAWSSGCATTGSGGGCAGARKTPQVPFTITNPTAMTVQFQVLGQKSWIGHGAPPANWSPLGGIYANHGTQHSCGPRLDVVGCDGYRSIVLAPGASLNLWFVGSEMGSANEFSMRVHYRWVTSTCGILVAPAEIGAHMSSSTNCK</sequence>
<accession>A0A939IUF0</accession>
<dbReference type="EMBL" id="JAEMWU010000001">
    <property type="protein sequence ID" value="MBN8205341.1"/>
    <property type="molecule type" value="Genomic_DNA"/>
</dbReference>
<evidence type="ECO:0000313" key="2">
    <source>
        <dbReference type="Proteomes" id="UP000664385"/>
    </source>
</evidence>
<protein>
    <submittedName>
        <fullName evidence="1">Uncharacterized protein</fullName>
    </submittedName>
</protein>
<dbReference type="Proteomes" id="UP000664385">
    <property type="component" value="Unassembled WGS sequence"/>
</dbReference>
<gene>
    <name evidence="1" type="ORF">JF543_05150</name>
</gene>
<dbReference type="InterPro" id="IPR006311">
    <property type="entry name" value="TAT_signal"/>
</dbReference>
<reference evidence="1" key="1">
    <citation type="submission" date="2020-12" db="EMBL/GenBank/DDBJ databases">
        <title>PHA producing bacteria isolated from mangrove.</title>
        <authorList>
            <person name="Zheng W."/>
            <person name="Yu S."/>
            <person name="Huang Y."/>
        </authorList>
    </citation>
    <scope>NUCLEOTIDE SEQUENCE</scope>
    <source>
        <strain evidence="1">GN8-5</strain>
    </source>
</reference>
<evidence type="ECO:0000313" key="1">
    <source>
        <dbReference type="EMBL" id="MBN8205341.1"/>
    </source>
</evidence>
<dbReference type="RefSeq" id="WP_206820943.1">
    <property type="nucleotide sequence ID" value="NZ_CP063379.1"/>
</dbReference>
<dbReference type="AlphaFoldDB" id="A0A939IUF0"/>